<comment type="caution">
    <text evidence="1">The sequence shown here is derived from an EMBL/GenBank/DDBJ whole genome shotgun (WGS) entry which is preliminary data.</text>
</comment>
<organism evidence="1 2">
    <name type="scientific">Vibrio parahaemolyticus</name>
    <dbReference type="NCBI Taxonomy" id="670"/>
    <lineage>
        <taxon>Bacteria</taxon>
        <taxon>Pseudomonadati</taxon>
        <taxon>Pseudomonadota</taxon>
        <taxon>Gammaproteobacteria</taxon>
        <taxon>Vibrionales</taxon>
        <taxon>Vibrionaceae</taxon>
        <taxon>Vibrio</taxon>
    </lineage>
</organism>
<accession>A0A9Q3U9Q9</accession>
<dbReference type="EMBL" id="JACVHL010000002">
    <property type="protein sequence ID" value="MCC3803903.1"/>
    <property type="molecule type" value="Genomic_DNA"/>
</dbReference>
<sequence length="204" mass="22923">MKQTESEMLNEFLQEDIDLAKELKLKGEQLTTKMFEPAADMTHLGIELNSLAKKMISFEANIVNFGILNYFYVDIARAMLNLRAYDIAIIYALAGVESNRNHNNPEGILASNRVMLDVACFMGANKSALKLIHEHPDLAYDDLHKLLAKESTNEVADAKFSTLLKSKSRPKSLAYCLDSHLGSLESSNRISVRKQPNSRATRFN</sequence>
<name>A0A9Q3U9Q9_VIBPH</name>
<dbReference type="AlphaFoldDB" id="A0A9Q3U9Q9"/>
<proteinExistence type="predicted"/>
<gene>
    <name evidence="1" type="ORF">IB292_02520</name>
</gene>
<evidence type="ECO:0000313" key="2">
    <source>
        <dbReference type="Proteomes" id="UP000726777"/>
    </source>
</evidence>
<reference evidence="1" key="1">
    <citation type="submission" date="2020-09" db="EMBL/GenBank/DDBJ databases">
        <title>Genome sequence of Vibrio parahaemolyticus isolates.</title>
        <authorList>
            <person name="Hammerl J.A."/>
            <person name="Strauch E."/>
        </authorList>
    </citation>
    <scope>NUCLEOTIDE SEQUENCE</scope>
    <source>
        <strain evidence="1">17-VB00146</strain>
    </source>
</reference>
<protein>
    <submittedName>
        <fullName evidence="1">Uncharacterized protein</fullName>
    </submittedName>
</protein>
<evidence type="ECO:0000313" key="1">
    <source>
        <dbReference type="EMBL" id="MCC3803903.1"/>
    </source>
</evidence>
<dbReference type="RefSeq" id="WP_228085577.1">
    <property type="nucleotide sequence ID" value="NZ_JACVHL010000002.1"/>
</dbReference>
<dbReference type="Proteomes" id="UP000726777">
    <property type="component" value="Unassembled WGS sequence"/>
</dbReference>